<dbReference type="PANTHER" id="PTHR10993">
    <property type="entry name" value="OCTANOYLTRANSFERASE"/>
    <property type="match status" value="1"/>
</dbReference>
<evidence type="ECO:0000256" key="9">
    <source>
        <dbReference type="PIRSR" id="PIRSR016262-3"/>
    </source>
</evidence>
<evidence type="ECO:0000256" key="1">
    <source>
        <dbReference type="ARBA" id="ARBA00004821"/>
    </source>
</evidence>
<evidence type="ECO:0000256" key="6">
    <source>
        <dbReference type="PIRNR" id="PIRNR016262"/>
    </source>
</evidence>
<evidence type="ECO:0000313" key="12">
    <source>
        <dbReference type="Proteomes" id="UP000644507"/>
    </source>
</evidence>
<comment type="catalytic activity">
    <reaction evidence="5 6">
        <text>octanoyl-[ACP] + L-lysyl-[protein] = N(6)-octanoyl-L-lysyl-[protein] + holo-[ACP] + H(+)</text>
        <dbReference type="Rhea" id="RHEA:17665"/>
        <dbReference type="Rhea" id="RHEA-COMP:9636"/>
        <dbReference type="Rhea" id="RHEA-COMP:9685"/>
        <dbReference type="Rhea" id="RHEA-COMP:9752"/>
        <dbReference type="Rhea" id="RHEA-COMP:9928"/>
        <dbReference type="ChEBI" id="CHEBI:15378"/>
        <dbReference type="ChEBI" id="CHEBI:29969"/>
        <dbReference type="ChEBI" id="CHEBI:64479"/>
        <dbReference type="ChEBI" id="CHEBI:78463"/>
        <dbReference type="ChEBI" id="CHEBI:78809"/>
        <dbReference type="EC" id="2.3.1.181"/>
    </reaction>
</comment>
<dbReference type="PROSITE" id="PS51733">
    <property type="entry name" value="BPL_LPL_CATALYTIC"/>
    <property type="match status" value="1"/>
</dbReference>
<feature type="binding site" evidence="5 8">
    <location>
        <begin position="139"/>
        <end position="141"/>
    </location>
    <ligand>
        <name>substrate</name>
    </ligand>
</feature>
<organism evidence="11 12">
    <name type="scientific">Roseibacillus persicicus</name>
    <dbReference type="NCBI Taxonomy" id="454148"/>
    <lineage>
        <taxon>Bacteria</taxon>
        <taxon>Pseudomonadati</taxon>
        <taxon>Verrucomicrobiota</taxon>
        <taxon>Verrucomicrobiia</taxon>
        <taxon>Verrucomicrobiales</taxon>
        <taxon>Verrucomicrobiaceae</taxon>
        <taxon>Roseibacillus</taxon>
    </lineage>
</organism>
<evidence type="ECO:0000256" key="8">
    <source>
        <dbReference type="PIRSR" id="PIRSR016262-2"/>
    </source>
</evidence>
<keyword evidence="3 5" id="KW-0012">Acyltransferase</keyword>
<dbReference type="Gene3D" id="3.30.930.10">
    <property type="entry name" value="Bira Bifunctional Protein, Domain 2"/>
    <property type="match status" value="1"/>
</dbReference>
<keyword evidence="12" id="KW-1185">Reference proteome</keyword>
<evidence type="ECO:0000256" key="7">
    <source>
        <dbReference type="PIRSR" id="PIRSR016262-1"/>
    </source>
</evidence>
<evidence type="ECO:0000259" key="10">
    <source>
        <dbReference type="PROSITE" id="PS51733"/>
    </source>
</evidence>
<dbReference type="PROSITE" id="PS01313">
    <property type="entry name" value="LIPB"/>
    <property type="match status" value="1"/>
</dbReference>
<evidence type="ECO:0000256" key="3">
    <source>
        <dbReference type="ARBA" id="ARBA00023315"/>
    </source>
</evidence>
<gene>
    <name evidence="5" type="primary">lipB</name>
    <name evidence="11" type="ORF">GCM10007100_27810</name>
</gene>
<comment type="function">
    <text evidence="4 5 6">Catalyzes the transfer of endogenously produced octanoic acid from octanoyl-acyl-carrier-protein onto the lipoyl domains of lipoate-dependent enzymes. Lipoyl-ACP can also act as a substrate although octanoyl-ACP is likely to be the physiological substrate.</text>
</comment>
<dbReference type="AlphaFoldDB" id="A0A918TQX4"/>
<comment type="caution">
    <text evidence="11">The sequence shown here is derived from an EMBL/GenBank/DDBJ whole genome shotgun (WGS) entry which is preliminary data.</text>
</comment>
<dbReference type="InterPro" id="IPR045864">
    <property type="entry name" value="aa-tRNA-synth_II/BPL/LPL"/>
</dbReference>
<dbReference type="NCBIfam" id="NF010925">
    <property type="entry name" value="PRK14345.1"/>
    <property type="match status" value="1"/>
</dbReference>
<comment type="similarity">
    <text evidence="5 6">Belongs to the LipB family.</text>
</comment>
<comment type="pathway">
    <text evidence="1 5 6">Protein modification; protein lipoylation via endogenous pathway; protein N(6)-(lipoyl)lysine from octanoyl-[acyl-carrier-protein]: step 1/2.</text>
</comment>
<dbReference type="GO" id="GO:0033819">
    <property type="term" value="F:lipoyl(octanoyl) transferase activity"/>
    <property type="evidence" value="ECO:0007669"/>
    <property type="project" value="UniProtKB-EC"/>
</dbReference>
<comment type="subcellular location">
    <subcellularLocation>
        <location evidence="5">Cytoplasm</location>
    </subcellularLocation>
</comment>
<dbReference type="GO" id="GO:0005737">
    <property type="term" value="C:cytoplasm"/>
    <property type="evidence" value="ECO:0007669"/>
    <property type="project" value="UniProtKB-SubCell"/>
</dbReference>
<reference evidence="11" key="1">
    <citation type="journal article" date="2014" name="Int. J. Syst. Evol. Microbiol.">
        <title>Complete genome sequence of Corynebacterium casei LMG S-19264T (=DSM 44701T), isolated from a smear-ripened cheese.</title>
        <authorList>
            <consortium name="US DOE Joint Genome Institute (JGI-PGF)"/>
            <person name="Walter F."/>
            <person name="Albersmeier A."/>
            <person name="Kalinowski J."/>
            <person name="Ruckert C."/>
        </authorList>
    </citation>
    <scope>NUCLEOTIDE SEQUENCE</scope>
    <source>
        <strain evidence="11">KCTC 12988</strain>
    </source>
</reference>
<dbReference type="Pfam" id="PF21948">
    <property type="entry name" value="LplA-B_cat"/>
    <property type="match status" value="1"/>
</dbReference>
<name>A0A918TQX4_9BACT</name>
<feature type="site" description="Lowers pKa of active site Cys" evidence="5 9">
    <location>
        <position position="136"/>
    </location>
</feature>
<evidence type="ECO:0000313" key="11">
    <source>
        <dbReference type="EMBL" id="GHC59155.1"/>
    </source>
</evidence>
<sequence length="210" mass="23259">MNLELQILGTDVPYSDALELQQELVSQRLAGDIPDTLLLLEHAPVYTIGRTRDQSSLQNPEKLPHTVHEISRGGQATYHGPGQLVGYPIVDLNPLGKDLHHYLRAIENSLENFCRHFKVPAIQREGLTGIWVEDRKLASIGVGVRKWITYHGFALNLRPESLGPFEAITPCGLSGVSMTCLTKEGAPSLDLQDCARHYPAFLEKELASLT</sequence>
<dbReference type="PANTHER" id="PTHR10993:SF7">
    <property type="entry name" value="LIPOYLTRANSFERASE 2, MITOCHONDRIAL-RELATED"/>
    <property type="match status" value="1"/>
</dbReference>
<protein>
    <recommendedName>
        <fullName evidence="5 6">Octanoyltransferase</fullName>
        <ecNumber evidence="5 6">2.3.1.181</ecNumber>
    </recommendedName>
    <alternativeName>
        <fullName evidence="5">Lipoate-protein ligase B</fullName>
    </alternativeName>
    <alternativeName>
        <fullName evidence="5">Lipoyl/octanoyl transferase</fullName>
    </alternativeName>
    <alternativeName>
        <fullName evidence="5">Octanoyl-[acyl-carrier-protein]-protein N-octanoyltransferase</fullName>
    </alternativeName>
</protein>
<reference evidence="11" key="2">
    <citation type="submission" date="2020-09" db="EMBL/GenBank/DDBJ databases">
        <authorList>
            <person name="Sun Q."/>
            <person name="Kim S."/>
        </authorList>
    </citation>
    <scope>NUCLEOTIDE SEQUENCE</scope>
    <source>
        <strain evidence="11">KCTC 12988</strain>
    </source>
</reference>
<dbReference type="InterPro" id="IPR000544">
    <property type="entry name" value="Octanoyltransferase"/>
</dbReference>
<comment type="miscellaneous">
    <text evidence="5">In the reaction, the free carboxyl group of octanoic acid is attached via an amide linkage to the epsilon-amino group of a specific lysine residue of lipoyl domains of lipoate-dependent enzymes.</text>
</comment>
<feature type="binding site" evidence="5 8">
    <location>
        <begin position="72"/>
        <end position="79"/>
    </location>
    <ligand>
        <name>substrate</name>
    </ligand>
</feature>
<dbReference type="HAMAP" id="MF_00013">
    <property type="entry name" value="LipB"/>
    <property type="match status" value="1"/>
</dbReference>
<dbReference type="GO" id="GO:0009249">
    <property type="term" value="P:protein lipoylation"/>
    <property type="evidence" value="ECO:0007669"/>
    <property type="project" value="InterPro"/>
</dbReference>
<dbReference type="RefSeq" id="WP_189570951.1">
    <property type="nucleotide sequence ID" value="NZ_BMXI01000012.1"/>
</dbReference>
<keyword evidence="2 5" id="KW-0808">Transferase</keyword>
<dbReference type="SUPFAM" id="SSF55681">
    <property type="entry name" value="Class II aaRS and biotin synthetases"/>
    <property type="match status" value="1"/>
</dbReference>
<dbReference type="Proteomes" id="UP000644507">
    <property type="component" value="Unassembled WGS sequence"/>
</dbReference>
<keyword evidence="5" id="KW-0963">Cytoplasm</keyword>
<dbReference type="InterPro" id="IPR004143">
    <property type="entry name" value="BPL_LPL_catalytic"/>
</dbReference>
<evidence type="ECO:0000256" key="5">
    <source>
        <dbReference type="HAMAP-Rule" id="MF_00013"/>
    </source>
</evidence>
<feature type="active site" description="Acyl-thioester intermediate" evidence="5 7">
    <location>
        <position position="171"/>
    </location>
</feature>
<dbReference type="NCBIfam" id="TIGR00214">
    <property type="entry name" value="lipB"/>
    <property type="match status" value="1"/>
</dbReference>
<proteinExistence type="inferred from homology"/>
<evidence type="ECO:0000256" key="4">
    <source>
        <dbReference type="ARBA" id="ARBA00024732"/>
    </source>
</evidence>
<dbReference type="InterPro" id="IPR020605">
    <property type="entry name" value="Octanoyltransferase_CS"/>
</dbReference>
<accession>A0A918TQX4</accession>
<evidence type="ECO:0000256" key="2">
    <source>
        <dbReference type="ARBA" id="ARBA00022679"/>
    </source>
</evidence>
<feature type="domain" description="BPL/LPL catalytic" evidence="10">
    <location>
        <begin position="31"/>
        <end position="210"/>
    </location>
</feature>
<dbReference type="EC" id="2.3.1.181" evidence="5 6"/>
<dbReference type="PIRSF" id="PIRSF016262">
    <property type="entry name" value="LPLase"/>
    <property type="match status" value="1"/>
</dbReference>
<dbReference type="EMBL" id="BMXI01000012">
    <property type="protein sequence ID" value="GHC59155.1"/>
    <property type="molecule type" value="Genomic_DNA"/>
</dbReference>
<feature type="binding site" evidence="5 8">
    <location>
        <begin position="152"/>
        <end position="154"/>
    </location>
    <ligand>
        <name>substrate</name>
    </ligand>
</feature>
<dbReference type="CDD" id="cd16444">
    <property type="entry name" value="LipB"/>
    <property type="match status" value="1"/>
</dbReference>